<dbReference type="Proteomes" id="UP000268094">
    <property type="component" value="Unassembled WGS sequence"/>
</dbReference>
<name>A0A3A8JEE6_9BACT</name>
<dbReference type="Pfam" id="PF04238">
    <property type="entry name" value="DUF420"/>
    <property type="match status" value="1"/>
</dbReference>
<dbReference type="AlphaFoldDB" id="A0A3A8JEE6"/>
<keyword evidence="1" id="KW-0472">Membrane</keyword>
<feature type="transmembrane region" description="Helical" evidence="1">
    <location>
        <begin position="60"/>
        <end position="77"/>
    </location>
</feature>
<reference evidence="3" key="1">
    <citation type="submission" date="2018-09" db="EMBL/GenBank/DDBJ databases">
        <authorList>
            <person name="Livingstone P.G."/>
            <person name="Whitworth D.E."/>
        </authorList>
    </citation>
    <scope>NUCLEOTIDE SEQUENCE [LARGE SCALE GENOMIC DNA]</scope>
    <source>
        <strain evidence="3">CA054A</strain>
    </source>
</reference>
<sequence length="189" mass="20643">MSNAAFGMSPPSSPSRDRSFFIAIGVVSAGALALLAWLLLIRRGGANMGVDLRFMPAVNAGLNATAATLLLGGWIAIKRGARRVHQNLMVSAFAASALFLVGYLAYHYVHGDTRYVGDFRGLYLTLLASHVLLSMPVLPLALVAFYFSWRQQFARHRKVTRWLAPIWLYVSVTGVVVYFMLRGGIPAVS</sequence>
<protein>
    <submittedName>
        <fullName evidence="2">DUF420 domain-containing protein</fullName>
    </submittedName>
</protein>
<accession>A0A3A8JEE6</accession>
<feature type="transmembrane region" description="Helical" evidence="1">
    <location>
        <begin position="20"/>
        <end position="40"/>
    </location>
</feature>
<dbReference type="OrthoDB" id="9811380at2"/>
<dbReference type="InterPro" id="IPR007352">
    <property type="entry name" value="DUF420"/>
</dbReference>
<evidence type="ECO:0000313" key="3">
    <source>
        <dbReference type="Proteomes" id="UP000268094"/>
    </source>
</evidence>
<feature type="transmembrane region" description="Helical" evidence="1">
    <location>
        <begin position="159"/>
        <end position="181"/>
    </location>
</feature>
<keyword evidence="3" id="KW-1185">Reference proteome</keyword>
<dbReference type="PANTHER" id="PTHR37692:SF1">
    <property type="entry name" value="DUF420 DOMAIN-CONTAINING PROTEIN"/>
    <property type="match status" value="1"/>
</dbReference>
<dbReference type="EMBL" id="RAVZ01000075">
    <property type="protein sequence ID" value="RKG88881.1"/>
    <property type="molecule type" value="Genomic_DNA"/>
</dbReference>
<feature type="transmembrane region" description="Helical" evidence="1">
    <location>
        <begin position="121"/>
        <end position="147"/>
    </location>
</feature>
<feature type="transmembrane region" description="Helical" evidence="1">
    <location>
        <begin position="89"/>
        <end position="109"/>
    </location>
</feature>
<evidence type="ECO:0000313" key="2">
    <source>
        <dbReference type="EMBL" id="RKG88881.1"/>
    </source>
</evidence>
<evidence type="ECO:0000256" key="1">
    <source>
        <dbReference type="SAM" id="Phobius"/>
    </source>
</evidence>
<gene>
    <name evidence="2" type="ORF">D7V88_13500</name>
</gene>
<dbReference type="PANTHER" id="PTHR37692">
    <property type="entry name" value="HYPOTHETICAL MEMBRANE SPANNING PROTEIN"/>
    <property type="match status" value="1"/>
</dbReference>
<dbReference type="RefSeq" id="WP_120541042.1">
    <property type="nucleotide sequence ID" value="NZ_RAVZ01000075.1"/>
</dbReference>
<organism evidence="2 3">
    <name type="scientific">Corallococcus terminator</name>
    <dbReference type="NCBI Taxonomy" id="2316733"/>
    <lineage>
        <taxon>Bacteria</taxon>
        <taxon>Pseudomonadati</taxon>
        <taxon>Myxococcota</taxon>
        <taxon>Myxococcia</taxon>
        <taxon>Myxococcales</taxon>
        <taxon>Cystobacterineae</taxon>
        <taxon>Myxococcaceae</taxon>
        <taxon>Corallococcus</taxon>
    </lineage>
</organism>
<keyword evidence="1" id="KW-0812">Transmembrane</keyword>
<keyword evidence="1" id="KW-1133">Transmembrane helix</keyword>
<proteinExistence type="predicted"/>
<comment type="caution">
    <text evidence="2">The sequence shown here is derived from an EMBL/GenBank/DDBJ whole genome shotgun (WGS) entry which is preliminary data.</text>
</comment>